<organism evidence="7 8">
    <name type="scientific">Metschnikowia bicuspidata var. bicuspidata NRRL YB-4993</name>
    <dbReference type="NCBI Taxonomy" id="869754"/>
    <lineage>
        <taxon>Eukaryota</taxon>
        <taxon>Fungi</taxon>
        <taxon>Dikarya</taxon>
        <taxon>Ascomycota</taxon>
        <taxon>Saccharomycotina</taxon>
        <taxon>Pichiomycetes</taxon>
        <taxon>Metschnikowiaceae</taxon>
        <taxon>Metschnikowia</taxon>
    </lineage>
</organism>
<dbReference type="PANTHER" id="PTHR21576">
    <property type="entry name" value="UNCHARACTERIZED NODULIN-LIKE PROTEIN"/>
    <property type="match status" value="1"/>
</dbReference>
<feature type="region of interest" description="Disordered" evidence="5">
    <location>
        <begin position="248"/>
        <end position="268"/>
    </location>
</feature>
<gene>
    <name evidence="7" type="ORF">METBIDRAFT_9640</name>
</gene>
<feature type="transmembrane region" description="Helical" evidence="6">
    <location>
        <begin position="452"/>
        <end position="475"/>
    </location>
</feature>
<dbReference type="InterPro" id="IPR036259">
    <property type="entry name" value="MFS_trans_sf"/>
</dbReference>
<feature type="transmembrane region" description="Helical" evidence="6">
    <location>
        <begin position="495"/>
        <end position="515"/>
    </location>
</feature>
<sequence>MGEDHKYARLVALFASLFVALAAGTPYLYGVYSPQLIQRVGLSTSDAATISVAVNLGSGLGGLPAGLLIDRLGPQVSILLGSVCIFCGYYSLNRIYIHAFSNIYLICVLMALVGFGSVTSFYSCLKAAQSNFPNHRGSAGAIPVGAYGLSATIFSIVGARLFSGDAGGLLAFLSYVCGSVAFLGSFLVHVFATQVTEDTALTSEPPTLKRSDSPSGSFSFWGVGRGNSSSSLSLYQRDFTSLVNTRDQIHKSGQEDSTESIPSSNAVARQISSSNENSMLLPSTKIPRISSSAELTGIEVMQPPVTIRYFLGNKNYLSHFLIVSLCSGICQMYIYTVGFIVRAQFTFKSHEGSAAEMQAIQVSTISIASFGGRVVSGVVSDFIHKNWRVQRQWVILGTILFTFIGQLLLVVTNSIESITLVSLCVGGAYGILNGSYPAIIADEFGTTSFSTAWGLINSGPVFLLFTLEKYFGYIYDGHSDRNGTCNLGNACYKGAFETSCILCILTAICTGLMIYGRRNMEFRMNGSRLS</sequence>
<feature type="transmembrane region" description="Helical" evidence="6">
    <location>
        <begin position="142"/>
        <end position="162"/>
    </location>
</feature>
<accession>A0A1A0HHP7</accession>
<keyword evidence="2 6" id="KW-0812">Transmembrane</keyword>
<reference evidence="7 8" key="1">
    <citation type="submission" date="2016-05" db="EMBL/GenBank/DDBJ databases">
        <title>Comparative genomics of biotechnologically important yeasts.</title>
        <authorList>
            <consortium name="DOE Joint Genome Institute"/>
            <person name="Riley R."/>
            <person name="Haridas S."/>
            <person name="Wolfe K.H."/>
            <person name="Lopes M.R."/>
            <person name="Hittinger C.T."/>
            <person name="Goker M."/>
            <person name="Salamov A."/>
            <person name="Wisecaver J."/>
            <person name="Long T.M."/>
            <person name="Aerts A.L."/>
            <person name="Barry K."/>
            <person name="Choi C."/>
            <person name="Clum A."/>
            <person name="Coughlan A.Y."/>
            <person name="Deshpande S."/>
            <person name="Douglass A.P."/>
            <person name="Hanson S.J."/>
            <person name="Klenk H.-P."/>
            <person name="LaButti K."/>
            <person name="Lapidus A."/>
            <person name="Lindquist E."/>
            <person name="Lipzen A."/>
            <person name="Meier-kolthoff J.P."/>
            <person name="Ohm R.A."/>
            <person name="Otillar R.P."/>
            <person name="Pangilinan J."/>
            <person name="Peng Y."/>
            <person name="Rokas A."/>
            <person name="Rosa C.A."/>
            <person name="Scheuner C."/>
            <person name="Sibirny A.A."/>
            <person name="Slot J.C."/>
            <person name="Stielow J.B."/>
            <person name="Sun H."/>
            <person name="Kurtzman C.P."/>
            <person name="Blackwell M."/>
            <person name="Grigoriev I.V."/>
            <person name="Jeffries T.W."/>
        </authorList>
    </citation>
    <scope>NUCLEOTIDE SEQUENCE [LARGE SCALE GENOMIC DNA]</scope>
    <source>
        <strain evidence="7 8">NRRL YB-4993</strain>
    </source>
</reference>
<feature type="transmembrane region" description="Helical" evidence="6">
    <location>
        <begin position="169"/>
        <end position="192"/>
    </location>
</feature>
<dbReference type="SUPFAM" id="SSF103473">
    <property type="entry name" value="MFS general substrate transporter"/>
    <property type="match status" value="1"/>
</dbReference>
<dbReference type="EMBL" id="LXTC01000001">
    <property type="protein sequence ID" value="OBA23368.1"/>
    <property type="molecule type" value="Genomic_DNA"/>
</dbReference>
<feature type="transmembrane region" description="Helical" evidence="6">
    <location>
        <begin position="72"/>
        <end position="91"/>
    </location>
</feature>
<protein>
    <submittedName>
        <fullName evidence="7">MFS general substrate transporter</fullName>
    </submittedName>
</protein>
<dbReference type="Proteomes" id="UP000092555">
    <property type="component" value="Unassembled WGS sequence"/>
</dbReference>
<keyword evidence="3 6" id="KW-1133">Transmembrane helix</keyword>
<proteinExistence type="predicted"/>
<dbReference type="GO" id="GO:0022857">
    <property type="term" value="F:transmembrane transporter activity"/>
    <property type="evidence" value="ECO:0007669"/>
    <property type="project" value="InterPro"/>
</dbReference>
<dbReference type="GeneID" id="30032405"/>
<feature type="transmembrane region" description="Helical" evidence="6">
    <location>
        <begin position="316"/>
        <end position="341"/>
    </location>
</feature>
<feature type="transmembrane region" description="Helical" evidence="6">
    <location>
        <begin position="393"/>
        <end position="412"/>
    </location>
</feature>
<dbReference type="OrthoDB" id="410267at2759"/>
<name>A0A1A0HHP7_9ASCO</name>
<dbReference type="Gene3D" id="1.20.1250.20">
    <property type="entry name" value="MFS general substrate transporter like domains"/>
    <property type="match status" value="2"/>
</dbReference>
<evidence type="ECO:0000256" key="3">
    <source>
        <dbReference type="ARBA" id="ARBA00022989"/>
    </source>
</evidence>
<comment type="caution">
    <text evidence="7">The sequence shown here is derived from an EMBL/GenBank/DDBJ whole genome shotgun (WGS) entry which is preliminary data.</text>
</comment>
<keyword evidence="4 6" id="KW-0472">Membrane</keyword>
<feature type="compositionally biased region" description="Polar residues" evidence="5">
    <location>
        <begin position="259"/>
        <end position="268"/>
    </location>
</feature>
<feature type="transmembrane region" description="Helical" evidence="6">
    <location>
        <begin position="418"/>
        <end position="440"/>
    </location>
</feature>
<dbReference type="PANTHER" id="PTHR21576:SF166">
    <property type="entry name" value="ADR278WP"/>
    <property type="match status" value="1"/>
</dbReference>
<dbReference type="STRING" id="869754.A0A1A0HHP7"/>
<evidence type="ECO:0000256" key="5">
    <source>
        <dbReference type="SAM" id="MobiDB-lite"/>
    </source>
</evidence>
<dbReference type="RefSeq" id="XP_018713849.1">
    <property type="nucleotide sequence ID" value="XM_018859430.1"/>
</dbReference>
<evidence type="ECO:0000256" key="1">
    <source>
        <dbReference type="ARBA" id="ARBA00004141"/>
    </source>
</evidence>
<dbReference type="AlphaFoldDB" id="A0A1A0HHP7"/>
<dbReference type="InterPro" id="IPR011701">
    <property type="entry name" value="MFS"/>
</dbReference>
<evidence type="ECO:0000256" key="2">
    <source>
        <dbReference type="ARBA" id="ARBA00022692"/>
    </source>
</evidence>
<dbReference type="Pfam" id="PF07690">
    <property type="entry name" value="MFS_1"/>
    <property type="match status" value="1"/>
</dbReference>
<feature type="transmembrane region" description="Helical" evidence="6">
    <location>
        <begin position="103"/>
        <end position="122"/>
    </location>
</feature>
<evidence type="ECO:0000256" key="4">
    <source>
        <dbReference type="ARBA" id="ARBA00023136"/>
    </source>
</evidence>
<comment type="subcellular location">
    <subcellularLocation>
        <location evidence="1">Membrane</location>
        <topology evidence="1">Multi-pass membrane protein</topology>
    </subcellularLocation>
</comment>
<keyword evidence="8" id="KW-1185">Reference proteome</keyword>
<evidence type="ECO:0000313" key="8">
    <source>
        <dbReference type="Proteomes" id="UP000092555"/>
    </source>
</evidence>
<evidence type="ECO:0000313" key="7">
    <source>
        <dbReference type="EMBL" id="OBA23368.1"/>
    </source>
</evidence>
<evidence type="ECO:0000256" key="6">
    <source>
        <dbReference type="SAM" id="Phobius"/>
    </source>
</evidence>
<dbReference type="GO" id="GO:0000329">
    <property type="term" value="C:fungal-type vacuole membrane"/>
    <property type="evidence" value="ECO:0007669"/>
    <property type="project" value="TreeGrafter"/>
</dbReference>